<comment type="function">
    <text evidence="13">Probable chloride channel.</text>
</comment>
<keyword evidence="3 13" id="KW-0813">Transport</keyword>
<dbReference type="InterPro" id="IPR006990">
    <property type="entry name" value="Tweety"/>
</dbReference>
<keyword evidence="6 13" id="KW-1133">Transmembrane helix</keyword>
<dbReference type="GO" id="GO:0072320">
    <property type="term" value="F:volume-sensitive chloride channel activity"/>
    <property type="evidence" value="ECO:0007669"/>
    <property type="project" value="TreeGrafter"/>
</dbReference>
<evidence type="ECO:0000256" key="7">
    <source>
        <dbReference type="ARBA" id="ARBA00023065"/>
    </source>
</evidence>
<evidence type="ECO:0000256" key="11">
    <source>
        <dbReference type="ARBA" id="ARBA00023214"/>
    </source>
</evidence>
<dbReference type="GO" id="GO:0005229">
    <property type="term" value="F:intracellularly calcium-gated chloride channel activity"/>
    <property type="evidence" value="ECO:0007669"/>
    <property type="project" value="TreeGrafter"/>
</dbReference>
<organism evidence="14 15">
    <name type="scientific">Oopsacas minuta</name>
    <dbReference type="NCBI Taxonomy" id="111878"/>
    <lineage>
        <taxon>Eukaryota</taxon>
        <taxon>Metazoa</taxon>
        <taxon>Porifera</taxon>
        <taxon>Hexactinellida</taxon>
        <taxon>Hexasterophora</taxon>
        <taxon>Lyssacinosida</taxon>
        <taxon>Leucopsacidae</taxon>
        <taxon>Oopsacas</taxon>
    </lineage>
</organism>
<comment type="subcellular location">
    <subcellularLocation>
        <location evidence="1">Cell membrane</location>
        <topology evidence="1">Multi-pass membrane protein</topology>
    </subcellularLocation>
</comment>
<dbReference type="AlphaFoldDB" id="A0AAV7JGY6"/>
<evidence type="ECO:0000313" key="15">
    <source>
        <dbReference type="Proteomes" id="UP001165289"/>
    </source>
</evidence>
<feature type="transmembrane region" description="Helical" evidence="13">
    <location>
        <begin position="108"/>
        <end position="129"/>
    </location>
</feature>
<keyword evidence="15" id="KW-1185">Reference proteome</keyword>
<evidence type="ECO:0000256" key="3">
    <source>
        <dbReference type="ARBA" id="ARBA00022448"/>
    </source>
</evidence>
<name>A0AAV7JGY6_9METZ</name>
<comment type="caution">
    <text evidence="14">The sequence shown here is derived from an EMBL/GenBank/DDBJ whole genome shotgun (WGS) entry which is preliminary data.</text>
</comment>
<evidence type="ECO:0000256" key="9">
    <source>
        <dbReference type="ARBA" id="ARBA00023173"/>
    </source>
</evidence>
<evidence type="ECO:0000256" key="12">
    <source>
        <dbReference type="ARBA" id="ARBA00023303"/>
    </source>
</evidence>
<dbReference type="GO" id="GO:0005886">
    <property type="term" value="C:plasma membrane"/>
    <property type="evidence" value="ECO:0007669"/>
    <property type="project" value="UniProtKB-SubCell"/>
</dbReference>
<feature type="transmembrane region" description="Helical" evidence="13">
    <location>
        <begin position="62"/>
        <end position="87"/>
    </location>
</feature>
<accession>A0AAV7JGY6</accession>
<keyword evidence="5 13" id="KW-0812">Transmembrane</keyword>
<evidence type="ECO:0000256" key="6">
    <source>
        <dbReference type="ARBA" id="ARBA00022989"/>
    </source>
</evidence>
<reference evidence="14 15" key="1">
    <citation type="journal article" date="2023" name="BMC Biol.">
        <title>The compact genome of the sponge Oopsacas minuta (Hexactinellida) is lacking key metazoan core genes.</title>
        <authorList>
            <person name="Santini S."/>
            <person name="Schenkelaars Q."/>
            <person name="Jourda C."/>
            <person name="Duchesne M."/>
            <person name="Belahbib H."/>
            <person name="Rocher C."/>
            <person name="Selva M."/>
            <person name="Riesgo A."/>
            <person name="Vervoort M."/>
            <person name="Leys S.P."/>
            <person name="Kodjabachian L."/>
            <person name="Le Bivic A."/>
            <person name="Borchiellini C."/>
            <person name="Claverie J.M."/>
            <person name="Renard E."/>
        </authorList>
    </citation>
    <scope>NUCLEOTIDE SEQUENCE [LARGE SCALE GENOMIC DNA]</scope>
    <source>
        <strain evidence="14">SPO-2</strain>
    </source>
</reference>
<evidence type="ECO:0000256" key="10">
    <source>
        <dbReference type="ARBA" id="ARBA00023180"/>
    </source>
</evidence>
<feature type="transmembrane region" description="Helical" evidence="13">
    <location>
        <begin position="264"/>
        <end position="283"/>
    </location>
</feature>
<sequence length="606" mass="68304">MDAKCSIPGGPLSELPDCQCSFSDIYETTELASGLHQIPHLNYLFQHVSSNFTYSIEYVQGVAFWGVCLIAIYLFLMIHCIFYSLCMCRLVRRSRNSSWEKCSKKPKVCLTIFGVVSFIGITVCAVGIWSDIIQNSTLVNFVDVFKSTNNLISTLDEDIKSIPVKDIDKLLQEISTELDSLPGNTTDLEQYKQDIANYLIITESIEADIHDVTDKLDNISLGELDSMMEAGVKYRLIATLLLFSITAIVLFSSIVYAIKPLTRYTGLVFLIIVTLFLGIWWLLGSLALSADIALADFCIYPNPDAFIQSQITIDNQYKEESKYLLYCHGCDNPFTTIINFEDKFKQINETLENFTNFTFQHRSTNHQLFVNTATLHVNILSAFIDVHKIIYNDLSCNETSALYANAIQDGCYNGLLHFTIETSCAIALAVVFLVLTTSQCFNAFRLIAYYSKKNNEVKGRFVGLPDFAPVNSSGIEIDRSTVVAPTRTPNFHHDPSRVGYTRSLNVAPAQEYTPTHQPGYIGPSDVNVYPNLSMDELPAFTTESIQYEKFYRPGVTTNSDYIYDTDEETRASLRSPMEENLYKYFPRIAQSLSDADLDQNSPYSPN</sequence>
<dbReference type="EMBL" id="JAKMXF010000335">
    <property type="protein sequence ID" value="KAI6647933.1"/>
    <property type="molecule type" value="Genomic_DNA"/>
</dbReference>
<keyword evidence="12 13" id="KW-0407">Ion channel</keyword>
<evidence type="ECO:0000256" key="4">
    <source>
        <dbReference type="ARBA" id="ARBA00022475"/>
    </source>
</evidence>
<proteinExistence type="inferred from homology"/>
<evidence type="ECO:0000256" key="8">
    <source>
        <dbReference type="ARBA" id="ARBA00023136"/>
    </source>
</evidence>
<dbReference type="PANTHER" id="PTHR12424:SF8">
    <property type="entry name" value="PROTEIN TWEETY"/>
    <property type="match status" value="1"/>
</dbReference>
<keyword evidence="11 13" id="KW-0868">Chloride</keyword>
<keyword evidence="10" id="KW-0325">Glycoprotein</keyword>
<dbReference type="GO" id="GO:0034707">
    <property type="term" value="C:chloride channel complex"/>
    <property type="evidence" value="ECO:0007669"/>
    <property type="project" value="UniProtKB-UniRule"/>
</dbReference>
<keyword evidence="9 13" id="KW-0869">Chloride channel</keyword>
<gene>
    <name evidence="14" type="ORF">LOD99_8393</name>
</gene>
<keyword evidence="7 13" id="KW-0406">Ion transport</keyword>
<evidence type="ECO:0000256" key="2">
    <source>
        <dbReference type="ARBA" id="ARBA00009849"/>
    </source>
</evidence>
<comment type="caution">
    <text evidence="13">Lacks conserved residue(s) required for the propagation of feature annotation.</text>
</comment>
<evidence type="ECO:0000256" key="13">
    <source>
        <dbReference type="RuleBase" id="RU361114"/>
    </source>
</evidence>
<feature type="transmembrane region" description="Helical" evidence="13">
    <location>
        <begin position="236"/>
        <end position="257"/>
    </location>
</feature>
<comment type="similarity">
    <text evidence="2 13">Belongs to the tweety family.</text>
</comment>
<evidence type="ECO:0000313" key="14">
    <source>
        <dbReference type="EMBL" id="KAI6647933.1"/>
    </source>
</evidence>
<dbReference type="Proteomes" id="UP001165289">
    <property type="component" value="Unassembled WGS sequence"/>
</dbReference>
<keyword evidence="4" id="KW-1003">Cell membrane</keyword>
<dbReference type="PANTHER" id="PTHR12424">
    <property type="entry name" value="TWEETY-RELATED"/>
    <property type="match status" value="1"/>
</dbReference>
<protein>
    <recommendedName>
        <fullName evidence="13">Protein tweety homolog</fullName>
    </recommendedName>
</protein>
<dbReference type="Pfam" id="PF04906">
    <property type="entry name" value="Tweety"/>
    <property type="match status" value="1"/>
</dbReference>
<keyword evidence="8 13" id="KW-0472">Membrane</keyword>
<evidence type="ECO:0000256" key="1">
    <source>
        <dbReference type="ARBA" id="ARBA00004651"/>
    </source>
</evidence>
<evidence type="ECO:0000256" key="5">
    <source>
        <dbReference type="ARBA" id="ARBA00022692"/>
    </source>
</evidence>